<dbReference type="Proteomes" id="UP000236754">
    <property type="component" value="Unassembled WGS sequence"/>
</dbReference>
<dbReference type="AlphaFoldDB" id="A0A1H6BAQ9"/>
<keyword evidence="2" id="KW-1185">Reference proteome</keyword>
<sequence length="35" mass="3751">MRENLLPPGLPLLPETVLTSRYLPATEGASVGGDW</sequence>
<name>A0A1H6BAQ9_9ACTN</name>
<reference evidence="1 2" key="1">
    <citation type="submission" date="2016-10" db="EMBL/GenBank/DDBJ databases">
        <authorList>
            <person name="de Groot N.N."/>
        </authorList>
    </citation>
    <scope>NUCLEOTIDE SEQUENCE [LARGE SCALE GENOMIC DNA]</scope>
    <source>
        <strain evidence="1 2">CGMCC 4.2023</strain>
    </source>
</reference>
<evidence type="ECO:0000313" key="2">
    <source>
        <dbReference type="Proteomes" id="UP000236754"/>
    </source>
</evidence>
<gene>
    <name evidence="1" type="ORF">SAMN05216223_106370</name>
</gene>
<organism evidence="1 2">
    <name type="scientific">Actinacidiphila yanglinensis</name>
    <dbReference type="NCBI Taxonomy" id="310779"/>
    <lineage>
        <taxon>Bacteria</taxon>
        <taxon>Bacillati</taxon>
        <taxon>Actinomycetota</taxon>
        <taxon>Actinomycetes</taxon>
        <taxon>Kitasatosporales</taxon>
        <taxon>Streptomycetaceae</taxon>
        <taxon>Actinacidiphila</taxon>
    </lineage>
</organism>
<protein>
    <submittedName>
        <fullName evidence="1">Uncharacterized protein</fullName>
    </submittedName>
</protein>
<dbReference type="EMBL" id="FNVU01000006">
    <property type="protein sequence ID" value="SEG57889.1"/>
    <property type="molecule type" value="Genomic_DNA"/>
</dbReference>
<accession>A0A1H6BAQ9</accession>
<proteinExistence type="predicted"/>
<evidence type="ECO:0000313" key="1">
    <source>
        <dbReference type="EMBL" id="SEG57889.1"/>
    </source>
</evidence>